<evidence type="ECO:0000259" key="7">
    <source>
        <dbReference type="Pfam" id="PF01967"/>
    </source>
</evidence>
<comment type="pathway">
    <text evidence="2 6">Cofactor biosynthesis; molybdopterin biosynthesis.</text>
</comment>
<comment type="caution">
    <text evidence="8">The sequence shown here is derived from an EMBL/GenBank/DDBJ whole genome shotgun (WGS) entry which is preliminary data.</text>
</comment>
<dbReference type="AlphaFoldDB" id="A0A9D2D9F1"/>
<evidence type="ECO:0000256" key="6">
    <source>
        <dbReference type="HAMAP-Rule" id="MF_01224"/>
    </source>
</evidence>
<dbReference type="NCBIfam" id="TIGR00581">
    <property type="entry name" value="moaC"/>
    <property type="match status" value="1"/>
</dbReference>
<dbReference type="CDD" id="cd01420">
    <property type="entry name" value="MoaC_PE"/>
    <property type="match status" value="1"/>
</dbReference>
<keyword evidence="5 6" id="KW-0456">Lyase</keyword>
<keyword evidence="4 6" id="KW-0501">Molybdenum cofactor biosynthesis</keyword>
<dbReference type="Gene3D" id="3.30.70.640">
    <property type="entry name" value="Molybdopterin cofactor biosynthesis C (MoaC) domain"/>
    <property type="match status" value="1"/>
</dbReference>
<evidence type="ECO:0000256" key="3">
    <source>
        <dbReference type="ARBA" id="ARBA00012575"/>
    </source>
</evidence>
<dbReference type="InterPro" id="IPR047594">
    <property type="entry name" value="MoaC_bact/euk"/>
</dbReference>
<dbReference type="Proteomes" id="UP000824017">
    <property type="component" value="Unassembled WGS sequence"/>
</dbReference>
<evidence type="ECO:0000313" key="8">
    <source>
        <dbReference type="EMBL" id="HIZ12744.1"/>
    </source>
</evidence>
<evidence type="ECO:0000256" key="5">
    <source>
        <dbReference type="ARBA" id="ARBA00023239"/>
    </source>
</evidence>
<feature type="domain" description="Molybdopterin cofactor biosynthesis C (MoaC)" evidence="7">
    <location>
        <begin position="14"/>
        <end position="149"/>
    </location>
</feature>
<dbReference type="InterPro" id="IPR023045">
    <property type="entry name" value="MoaC"/>
</dbReference>
<dbReference type="InterPro" id="IPR002820">
    <property type="entry name" value="Mopterin_CF_biosynth-C_dom"/>
</dbReference>
<feature type="binding site" evidence="6">
    <location>
        <begin position="74"/>
        <end position="76"/>
    </location>
    <ligand>
        <name>substrate</name>
    </ligand>
</feature>
<dbReference type="EC" id="4.6.1.17" evidence="3 6"/>
<accession>A0A9D2D9F1</accession>
<dbReference type="GO" id="GO:0006777">
    <property type="term" value="P:Mo-molybdopterin cofactor biosynthetic process"/>
    <property type="evidence" value="ECO:0007669"/>
    <property type="project" value="UniProtKB-UniRule"/>
</dbReference>
<feature type="active site" evidence="6">
    <location>
        <position position="127"/>
    </location>
</feature>
<reference evidence="8" key="1">
    <citation type="journal article" date="2021" name="PeerJ">
        <title>Extensive microbial diversity within the chicken gut microbiome revealed by metagenomics and culture.</title>
        <authorList>
            <person name="Gilroy R."/>
            <person name="Ravi A."/>
            <person name="Getino M."/>
            <person name="Pursley I."/>
            <person name="Horton D.L."/>
            <person name="Alikhan N.F."/>
            <person name="Baker D."/>
            <person name="Gharbi K."/>
            <person name="Hall N."/>
            <person name="Watson M."/>
            <person name="Adriaenssens E.M."/>
            <person name="Foster-Nyarko E."/>
            <person name="Jarju S."/>
            <person name="Secka A."/>
            <person name="Antonio M."/>
            <person name="Oren A."/>
            <person name="Chaudhuri R.R."/>
            <person name="La Ragione R."/>
            <person name="Hildebrand F."/>
            <person name="Pallen M.J."/>
        </authorList>
    </citation>
    <scope>NUCLEOTIDE SEQUENCE</scope>
    <source>
        <strain evidence="8">ChiGjej1B1-13045</strain>
    </source>
</reference>
<comment type="function">
    <text evidence="6">Catalyzes the conversion of (8S)-3',8-cyclo-7,8-dihydroguanosine 5'-triphosphate to cyclic pyranopterin monophosphate (cPMP).</text>
</comment>
<comment type="subunit">
    <text evidence="6">Homohexamer; trimer of dimers.</text>
</comment>
<name>A0A9D2D9F1_9FIRM</name>
<sequence>MGFTHFDENGKAVMVDVTEKNDTVREAEAAGKITVSREVFRAVREGKVGKGDVLGVAATAGIMGAKRTSELIPMCHILPITNCKVNFDMDEEECAIYCNCTVKVTGKTGVEMEALTGVSVALLTIYDMCKAMDKSMEISEIYLVKKTGGKSGNVYNDLHSRKSGGRQEGVPVRRELDIL</sequence>
<organism evidence="8 9">
    <name type="scientific">Candidatus Mediterraneibacter stercorigallinarum</name>
    <dbReference type="NCBI Taxonomy" id="2838686"/>
    <lineage>
        <taxon>Bacteria</taxon>
        <taxon>Bacillati</taxon>
        <taxon>Bacillota</taxon>
        <taxon>Clostridia</taxon>
        <taxon>Lachnospirales</taxon>
        <taxon>Lachnospiraceae</taxon>
        <taxon>Mediterraneibacter</taxon>
    </lineage>
</organism>
<dbReference type="EMBL" id="DXCD01000063">
    <property type="protein sequence ID" value="HIZ12744.1"/>
    <property type="molecule type" value="Genomic_DNA"/>
</dbReference>
<dbReference type="GO" id="GO:0061799">
    <property type="term" value="F:cyclic pyranopterin monophosphate synthase activity"/>
    <property type="evidence" value="ECO:0007669"/>
    <property type="project" value="UniProtKB-UniRule"/>
</dbReference>
<protein>
    <recommendedName>
        <fullName evidence="3 6">Cyclic pyranopterin monophosphate synthase</fullName>
        <ecNumber evidence="3 6">4.6.1.17</ecNumber>
    </recommendedName>
    <alternativeName>
        <fullName evidence="6">Molybdenum cofactor biosynthesis protein C</fullName>
    </alternativeName>
</protein>
<gene>
    <name evidence="6 8" type="primary">moaC</name>
    <name evidence="8" type="ORF">H9817_02285</name>
</gene>
<evidence type="ECO:0000313" key="9">
    <source>
        <dbReference type="Proteomes" id="UP000824017"/>
    </source>
</evidence>
<comment type="catalytic activity">
    <reaction evidence="1 6">
        <text>(8S)-3',8-cyclo-7,8-dihydroguanosine 5'-triphosphate = cyclic pyranopterin phosphate + diphosphate</text>
        <dbReference type="Rhea" id="RHEA:49580"/>
        <dbReference type="ChEBI" id="CHEBI:33019"/>
        <dbReference type="ChEBI" id="CHEBI:59648"/>
        <dbReference type="ChEBI" id="CHEBI:131766"/>
        <dbReference type="EC" id="4.6.1.17"/>
    </reaction>
</comment>
<dbReference type="HAMAP" id="MF_01224_B">
    <property type="entry name" value="MoaC_B"/>
    <property type="match status" value="1"/>
</dbReference>
<dbReference type="InterPro" id="IPR050105">
    <property type="entry name" value="MoCo_biosynth_MoaA/MoaC"/>
</dbReference>
<comment type="similarity">
    <text evidence="6">Belongs to the MoaC family.</text>
</comment>
<dbReference type="InterPro" id="IPR036522">
    <property type="entry name" value="MoaC_sf"/>
</dbReference>
<dbReference type="NCBIfam" id="NF006870">
    <property type="entry name" value="PRK09364.1"/>
    <property type="match status" value="1"/>
</dbReference>
<dbReference type="Pfam" id="PF01967">
    <property type="entry name" value="MoaC"/>
    <property type="match status" value="1"/>
</dbReference>
<reference evidence="8" key="2">
    <citation type="submission" date="2021-04" db="EMBL/GenBank/DDBJ databases">
        <authorList>
            <person name="Gilroy R."/>
        </authorList>
    </citation>
    <scope>NUCLEOTIDE SEQUENCE</scope>
    <source>
        <strain evidence="8">ChiGjej1B1-13045</strain>
    </source>
</reference>
<evidence type="ECO:0000256" key="4">
    <source>
        <dbReference type="ARBA" id="ARBA00023150"/>
    </source>
</evidence>
<dbReference type="PANTHER" id="PTHR22960:SF29">
    <property type="entry name" value="CYCLIC PYRANOPTERIN MONOPHOSPHATE SYNTHASE"/>
    <property type="match status" value="1"/>
</dbReference>
<feature type="binding site" evidence="6">
    <location>
        <begin position="112"/>
        <end position="113"/>
    </location>
    <ligand>
        <name>substrate</name>
    </ligand>
</feature>
<dbReference type="PANTHER" id="PTHR22960">
    <property type="entry name" value="MOLYBDOPTERIN COFACTOR SYNTHESIS PROTEIN A"/>
    <property type="match status" value="1"/>
</dbReference>
<evidence type="ECO:0000256" key="2">
    <source>
        <dbReference type="ARBA" id="ARBA00005046"/>
    </source>
</evidence>
<evidence type="ECO:0000256" key="1">
    <source>
        <dbReference type="ARBA" id="ARBA00001637"/>
    </source>
</evidence>
<dbReference type="SUPFAM" id="SSF55040">
    <property type="entry name" value="Molybdenum cofactor biosynthesis protein C, MoaC"/>
    <property type="match status" value="1"/>
</dbReference>
<proteinExistence type="inferred from homology"/>